<proteinExistence type="predicted"/>
<feature type="compositionally biased region" description="Low complexity" evidence="1">
    <location>
        <begin position="223"/>
        <end position="236"/>
    </location>
</feature>
<comment type="caution">
    <text evidence="2">The sequence shown here is derived from an EMBL/GenBank/DDBJ whole genome shotgun (WGS) entry which is preliminary data.</text>
</comment>
<feature type="region of interest" description="Disordered" evidence="1">
    <location>
        <begin position="205"/>
        <end position="249"/>
    </location>
</feature>
<dbReference type="EMBL" id="JASCZI010090647">
    <property type="protein sequence ID" value="MED6143967.1"/>
    <property type="molecule type" value="Genomic_DNA"/>
</dbReference>
<dbReference type="PANTHER" id="PTHR34835">
    <property type="entry name" value="OS07G0283600 PROTEIN-RELATED"/>
    <property type="match status" value="1"/>
</dbReference>
<evidence type="ECO:0000313" key="2">
    <source>
        <dbReference type="EMBL" id="MED6143967.1"/>
    </source>
</evidence>
<protein>
    <submittedName>
        <fullName evidence="2">Uncharacterized protein</fullName>
    </submittedName>
</protein>
<feature type="region of interest" description="Disordered" evidence="1">
    <location>
        <begin position="290"/>
        <end position="343"/>
    </location>
</feature>
<organism evidence="2 3">
    <name type="scientific">Stylosanthes scabra</name>
    <dbReference type="NCBI Taxonomy" id="79078"/>
    <lineage>
        <taxon>Eukaryota</taxon>
        <taxon>Viridiplantae</taxon>
        <taxon>Streptophyta</taxon>
        <taxon>Embryophyta</taxon>
        <taxon>Tracheophyta</taxon>
        <taxon>Spermatophyta</taxon>
        <taxon>Magnoliopsida</taxon>
        <taxon>eudicotyledons</taxon>
        <taxon>Gunneridae</taxon>
        <taxon>Pentapetalae</taxon>
        <taxon>rosids</taxon>
        <taxon>fabids</taxon>
        <taxon>Fabales</taxon>
        <taxon>Fabaceae</taxon>
        <taxon>Papilionoideae</taxon>
        <taxon>50 kb inversion clade</taxon>
        <taxon>dalbergioids sensu lato</taxon>
        <taxon>Dalbergieae</taxon>
        <taxon>Pterocarpus clade</taxon>
        <taxon>Stylosanthes</taxon>
    </lineage>
</organism>
<sequence>MYKLLTKPLRFPVRIRIVLIIVSLPFLNPLRFLLPFVGSTYPEKVVSKDLNDDDYAVFKYFQGISQAALKKLIFQTPVDMDKNRDLFKRAFLLYIKKCFLLPTSAANISPRALPRIFNLENTRHQNWALHIHNFLLEEVQKAKDNNTTSVSGCCFVLMVIYFHETHFGKNSREAKAQPPWIQYWTGKTLWDRMVQEKTMRAGLVRMVKAPLTNKGKNKKNTRSGSSSESEYISSDSLYEEGYDSDSEMTRSEAIVRVERKTKRKNDFVPDPIHDPVSDPDHQETIGQAMVRRKRKNLEGHRIQSRRTRKRGNSPTHSNAESSEPEPEPARQEPKPEPEPIPLRVLVPKVEADLEASPRELLLTDTLLRLKNDEQPKPRPNKMLIPKVETGVASSPASMLITDVLMSMANDEAPEPYHEEESQPDPSMPSFSLNFDNPTP</sequence>
<feature type="compositionally biased region" description="Basic and acidic residues" evidence="1">
    <location>
        <begin position="265"/>
        <end position="283"/>
    </location>
</feature>
<evidence type="ECO:0000313" key="3">
    <source>
        <dbReference type="Proteomes" id="UP001341840"/>
    </source>
</evidence>
<feature type="compositionally biased region" description="Polar residues" evidence="1">
    <location>
        <begin position="428"/>
        <end position="439"/>
    </location>
</feature>
<name>A0ABU6T5J5_9FABA</name>
<feature type="region of interest" description="Disordered" evidence="1">
    <location>
        <begin position="408"/>
        <end position="439"/>
    </location>
</feature>
<feature type="region of interest" description="Disordered" evidence="1">
    <location>
        <begin position="265"/>
        <end position="284"/>
    </location>
</feature>
<keyword evidence="3" id="KW-1185">Reference proteome</keyword>
<evidence type="ECO:0000256" key="1">
    <source>
        <dbReference type="SAM" id="MobiDB-lite"/>
    </source>
</evidence>
<accession>A0ABU6T5J5</accession>
<dbReference type="Proteomes" id="UP001341840">
    <property type="component" value="Unassembled WGS sequence"/>
</dbReference>
<feature type="compositionally biased region" description="Acidic residues" evidence="1">
    <location>
        <begin position="237"/>
        <end position="246"/>
    </location>
</feature>
<feature type="compositionally biased region" description="Basic and acidic residues" evidence="1">
    <location>
        <begin position="327"/>
        <end position="337"/>
    </location>
</feature>
<feature type="compositionally biased region" description="Basic residues" evidence="1">
    <location>
        <begin position="302"/>
        <end position="311"/>
    </location>
</feature>
<gene>
    <name evidence="2" type="ORF">PIB30_010920</name>
</gene>
<reference evidence="2 3" key="1">
    <citation type="journal article" date="2023" name="Plants (Basel)">
        <title>Bridging the Gap: Combining Genomics and Transcriptomics Approaches to Understand Stylosanthes scabra, an Orphan Legume from the Brazilian Caatinga.</title>
        <authorList>
            <person name="Ferreira-Neto J.R.C."/>
            <person name="da Silva M.D."/>
            <person name="Binneck E."/>
            <person name="de Melo N.F."/>
            <person name="da Silva R.H."/>
            <person name="de Melo A.L.T.M."/>
            <person name="Pandolfi V."/>
            <person name="Bustamante F.O."/>
            <person name="Brasileiro-Vidal A.C."/>
            <person name="Benko-Iseppon A.M."/>
        </authorList>
    </citation>
    <scope>NUCLEOTIDE SEQUENCE [LARGE SCALE GENOMIC DNA]</scope>
    <source>
        <tissue evidence="2">Leaves</tissue>
    </source>
</reference>